<evidence type="ECO:0000313" key="2">
    <source>
        <dbReference type="EMBL" id="OAP34141.1"/>
    </source>
</evidence>
<keyword evidence="3" id="KW-1185">Reference proteome</keyword>
<reference evidence="2 3" key="1">
    <citation type="submission" date="2015-11" db="EMBL/GenBank/DDBJ databases">
        <title>Ensifer anhuiense sp. nov., an effective nitrogen fixation bacterium with Glycine soja.</title>
        <authorList>
            <person name="Yan H."/>
            <person name="Chen W."/>
        </authorList>
    </citation>
    <scope>NUCLEOTIDE SEQUENCE [LARGE SCALE GENOMIC DNA]</scope>
    <source>
        <strain evidence="2 3">LMG 7837</strain>
    </source>
</reference>
<sequence length="64" mass="7330">MCPWRATANFKFRKIYADDTGFSWLGLKRLPSGRFLLSSSMSKFASAVFWFLCLALFILGTREA</sequence>
<keyword evidence="1" id="KW-0472">Membrane</keyword>
<comment type="caution">
    <text evidence="2">The sequence shown here is derived from an EMBL/GenBank/DDBJ whole genome shotgun (WGS) entry which is preliminary data.</text>
</comment>
<keyword evidence="1" id="KW-1133">Transmembrane helix</keyword>
<feature type="transmembrane region" description="Helical" evidence="1">
    <location>
        <begin position="35"/>
        <end position="59"/>
    </location>
</feature>
<evidence type="ECO:0000256" key="1">
    <source>
        <dbReference type="SAM" id="Phobius"/>
    </source>
</evidence>
<protein>
    <submittedName>
        <fullName evidence="2">Uncharacterized protein</fullName>
    </submittedName>
</protein>
<dbReference type="AlphaFoldDB" id="A0A178XG10"/>
<dbReference type="EMBL" id="LNQB01000102">
    <property type="protein sequence ID" value="OAP34141.1"/>
    <property type="molecule type" value="Genomic_DNA"/>
</dbReference>
<keyword evidence="1" id="KW-0812">Transmembrane</keyword>
<name>A0A178XG10_SINSA</name>
<gene>
    <name evidence="2" type="ORF">ATB98_22645</name>
</gene>
<dbReference type="Proteomes" id="UP000078507">
    <property type="component" value="Unassembled WGS sequence"/>
</dbReference>
<proteinExistence type="predicted"/>
<evidence type="ECO:0000313" key="3">
    <source>
        <dbReference type="Proteomes" id="UP000078507"/>
    </source>
</evidence>
<organism evidence="2 3">
    <name type="scientific">Sinorhizobium saheli</name>
    <dbReference type="NCBI Taxonomy" id="36856"/>
    <lineage>
        <taxon>Bacteria</taxon>
        <taxon>Pseudomonadati</taxon>
        <taxon>Pseudomonadota</taxon>
        <taxon>Alphaproteobacteria</taxon>
        <taxon>Hyphomicrobiales</taxon>
        <taxon>Rhizobiaceae</taxon>
        <taxon>Sinorhizobium/Ensifer group</taxon>
        <taxon>Sinorhizobium</taxon>
    </lineage>
</organism>
<accession>A0A178XG10</accession>